<evidence type="ECO:0000313" key="2">
    <source>
        <dbReference type="Proteomes" id="UP000291107"/>
    </source>
</evidence>
<protein>
    <submittedName>
        <fullName evidence="1">Uncharacterized protein</fullName>
    </submittedName>
</protein>
<accession>A0A4Q4L5N9</accession>
<dbReference type="AlphaFoldDB" id="A0A4Q4L5N9"/>
<name>A0A4Q4L5N9_9PSED</name>
<dbReference type="EMBL" id="SEUB01000003">
    <property type="protein sequence ID" value="RYM42583.1"/>
    <property type="molecule type" value="Genomic_DNA"/>
</dbReference>
<proteinExistence type="predicted"/>
<evidence type="ECO:0000313" key="1">
    <source>
        <dbReference type="EMBL" id="RYM42583.1"/>
    </source>
</evidence>
<sequence length="61" mass="6666">MEFALDRGAAFASRLAPTFKCSSNVGASLLAKRPDQLIEISELPVAIAETQQIQHTIQPQR</sequence>
<comment type="caution">
    <text evidence="1">The sequence shown here is derived from an EMBL/GenBank/DDBJ whole genome shotgun (WGS) entry which is preliminary data.</text>
</comment>
<reference evidence="1 2" key="1">
    <citation type="submission" date="2019-02" db="EMBL/GenBank/DDBJ databases">
        <title>Genome of Pseudomonas korensis isolated from heavy metal contaminated environment.</title>
        <authorList>
            <person name="Ayangbenro A.S."/>
            <person name="Babalola O."/>
        </authorList>
    </citation>
    <scope>NUCLEOTIDE SEQUENCE [LARGE SCALE GENOMIC DNA]</scope>
    <source>
        <strain evidence="1 2">AB36</strain>
    </source>
</reference>
<organism evidence="1 2">
    <name type="scientific">Pseudomonas koreensis</name>
    <dbReference type="NCBI Taxonomy" id="198620"/>
    <lineage>
        <taxon>Bacteria</taxon>
        <taxon>Pseudomonadati</taxon>
        <taxon>Pseudomonadota</taxon>
        <taxon>Gammaproteobacteria</taxon>
        <taxon>Pseudomonadales</taxon>
        <taxon>Pseudomonadaceae</taxon>
        <taxon>Pseudomonas</taxon>
    </lineage>
</organism>
<dbReference type="Proteomes" id="UP000291107">
    <property type="component" value="Unassembled WGS sequence"/>
</dbReference>
<gene>
    <name evidence="1" type="ORF">EVS84_09035</name>
</gene>